<dbReference type="InterPro" id="IPR002173">
    <property type="entry name" value="Carboh/pur_kinase_PfkB_CS"/>
</dbReference>
<evidence type="ECO:0000259" key="3">
    <source>
        <dbReference type="Pfam" id="PF00294"/>
    </source>
</evidence>
<dbReference type="Pfam" id="PF00294">
    <property type="entry name" value="PfkB"/>
    <property type="match status" value="1"/>
</dbReference>
<evidence type="ECO:0000256" key="1">
    <source>
        <dbReference type="ARBA" id="ARBA00022679"/>
    </source>
</evidence>
<keyword evidence="2" id="KW-0418">Kinase</keyword>
<sequence length="83" mass="9161">MRDEIVEIPIVKEDYRVDSTGAGDAYCSGIVSAMVMGKDAVMAAYYGAANASFVLENVGGQTNLPSWKRLEERLKSQFGYQYK</sequence>
<proteinExistence type="predicted"/>
<protein>
    <recommendedName>
        <fullName evidence="3">Carbohydrate kinase PfkB domain-containing protein</fullName>
    </recommendedName>
</protein>
<dbReference type="Gene3D" id="3.40.1190.20">
    <property type="match status" value="1"/>
</dbReference>
<evidence type="ECO:0000313" key="4">
    <source>
        <dbReference type="EMBL" id="MPN42774.1"/>
    </source>
</evidence>
<comment type="caution">
    <text evidence="4">The sequence shown here is derived from an EMBL/GenBank/DDBJ whole genome shotgun (WGS) entry which is preliminary data.</text>
</comment>
<gene>
    <name evidence="4" type="ORF">SDC9_190332</name>
</gene>
<keyword evidence="1" id="KW-0808">Transferase</keyword>
<dbReference type="EMBL" id="VSSQ01100745">
    <property type="protein sequence ID" value="MPN42774.1"/>
    <property type="molecule type" value="Genomic_DNA"/>
</dbReference>
<name>A0A645I303_9ZZZZ</name>
<dbReference type="SUPFAM" id="SSF53613">
    <property type="entry name" value="Ribokinase-like"/>
    <property type="match status" value="1"/>
</dbReference>
<evidence type="ECO:0000256" key="2">
    <source>
        <dbReference type="ARBA" id="ARBA00022777"/>
    </source>
</evidence>
<dbReference type="PROSITE" id="PS00584">
    <property type="entry name" value="PFKB_KINASES_2"/>
    <property type="match status" value="1"/>
</dbReference>
<accession>A0A645I303</accession>
<feature type="domain" description="Carbohydrate kinase PfkB" evidence="3">
    <location>
        <begin position="4"/>
        <end position="66"/>
    </location>
</feature>
<dbReference type="GO" id="GO:0016301">
    <property type="term" value="F:kinase activity"/>
    <property type="evidence" value="ECO:0007669"/>
    <property type="project" value="UniProtKB-KW"/>
</dbReference>
<dbReference type="AlphaFoldDB" id="A0A645I303"/>
<reference evidence="4" key="1">
    <citation type="submission" date="2019-08" db="EMBL/GenBank/DDBJ databases">
        <authorList>
            <person name="Kucharzyk K."/>
            <person name="Murdoch R.W."/>
            <person name="Higgins S."/>
            <person name="Loffler F."/>
        </authorList>
    </citation>
    <scope>NUCLEOTIDE SEQUENCE</scope>
</reference>
<organism evidence="4">
    <name type="scientific">bioreactor metagenome</name>
    <dbReference type="NCBI Taxonomy" id="1076179"/>
    <lineage>
        <taxon>unclassified sequences</taxon>
        <taxon>metagenomes</taxon>
        <taxon>ecological metagenomes</taxon>
    </lineage>
</organism>
<dbReference type="InterPro" id="IPR011611">
    <property type="entry name" value="PfkB_dom"/>
</dbReference>
<dbReference type="InterPro" id="IPR029056">
    <property type="entry name" value="Ribokinase-like"/>
</dbReference>